<dbReference type="Gene3D" id="1.10.357.20">
    <property type="entry name" value="SLC41 divalent cation transporters, integral membrane domain"/>
    <property type="match status" value="1"/>
</dbReference>
<evidence type="ECO:0000256" key="3">
    <source>
        <dbReference type="ARBA" id="ARBA00022448"/>
    </source>
</evidence>
<dbReference type="InterPro" id="IPR000644">
    <property type="entry name" value="CBS_dom"/>
</dbReference>
<keyword evidence="6 9" id="KW-1133">Transmembrane helix</keyword>
<feature type="transmembrane region" description="Helical" evidence="9">
    <location>
        <begin position="388"/>
        <end position="412"/>
    </location>
</feature>
<evidence type="ECO:0000313" key="11">
    <source>
        <dbReference type="EMBL" id="CEH11199.1"/>
    </source>
</evidence>
<dbReference type="AlphaFoldDB" id="A0A098GJK1"/>
<keyword evidence="9" id="KW-1003">Cell membrane</keyword>
<dbReference type="PROSITE" id="PS51371">
    <property type="entry name" value="CBS"/>
    <property type="match status" value="1"/>
</dbReference>
<protein>
    <recommendedName>
        <fullName evidence="9">Magnesium transporter MgtE</fullName>
    </recommendedName>
</protein>
<keyword evidence="8" id="KW-0129">CBS domain</keyword>
<reference evidence="12" key="3">
    <citation type="submission" date="2016-03" db="EMBL/GenBank/DDBJ databases">
        <authorList>
            <person name="Loux V."/>
        </authorList>
    </citation>
    <scope>NUCLEOTIDE SEQUENCE</scope>
    <source>
        <strain evidence="12">C1</strain>
    </source>
</reference>
<dbReference type="Pfam" id="PF01769">
    <property type="entry name" value="MgtE"/>
    <property type="match status" value="1"/>
</dbReference>
<reference evidence="14" key="2">
    <citation type="submission" date="2016-03" db="EMBL/GenBank/DDBJ databases">
        <authorList>
            <person name="Loux Valentin"/>
        </authorList>
    </citation>
    <scope>NUCLEOTIDE SEQUENCE [LARGE SCALE GENOMIC DNA]</scope>
    <source>
        <strain evidence="14">C1</strain>
    </source>
</reference>
<feature type="transmembrane region" description="Helical" evidence="9">
    <location>
        <begin position="312"/>
        <end position="338"/>
    </location>
</feature>
<dbReference type="InterPro" id="IPR036739">
    <property type="entry name" value="SLC41_membr_dom_sf"/>
</dbReference>
<evidence type="ECO:0000313" key="12">
    <source>
        <dbReference type="EMBL" id="SBO14330.1"/>
    </source>
</evidence>
<keyword evidence="4 9" id="KW-0812">Transmembrane</keyword>
<dbReference type="Gene3D" id="3.10.580.10">
    <property type="entry name" value="CBS-domain"/>
    <property type="match status" value="1"/>
</dbReference>
<gene>
    <name evidence="11" type="primary">mgtE</name>
    <name evidence="12" type="ORF">ANAPC1_00678</name>
    <name evidence="11" type="ORF">ANAPHAGO_00021</name>
</gene>
<evidence type="ECO:0000256" key="7">
    <source>
        <dbReference type="ARBA" id="ARBA00023136"/>
    </source>
</evidence>
<dbReference type="GO" id="GO:0015095">
    <property type="term" value="F:magnesium ion transmembrane transporter activity"/>
    <property type="evidence" value="ECO:0007669"/>
    <property type="project" value="UniProtKB-UniRule"/>
</dbReference>
<dbReference type="InterPro" id="IPR006669">
    <property type="entry name" value="MgtE_transporter"/>
</dbReference>
<organism evidence="11 13">
    <name type="scientific">Anaplasma phagocytophilum</name>
    <name type="common">Ehrlichia phagocytophila</name>
    <dbReference type="NCBI Taxonomy" id="948"/>
    <lineage>
        <taxon>Bacteria</taxon>
        <taxon>Pseudomonadati</taxon>
        <taxon>Pseudomonadota</taxon>
        <taxon>Alphaproteobacteria</taxon>
        <taxon>Rickettsiales</taxon>
        <taxon>Anaplasmataceae</taxon>
        <taxon>Anaplasma</taxon>
        <taxon>phagocytophilum group</taxon>
    </lineage>
</organism>
<dbReference type="Proteomes" id="UP000078419">
    <property type="component" value="Unassembled WGS sequence"/>
</dbReference>
<dbReference type="Pfam" id="PF03448">
    <property type="entry name" value="MgtE_N"/>
    <property type="match status" value="1"/>
</dbReference>
<dbReference type="Gene3D" id="1.25.60.10">
    <property type="entry name" value="MgtE N-terminal domain-like"/>
    <property type="match status" value="1"/>
</dbReference>
<evidence type="ECO:0000313" key="14">
    <source>
        <dbReference type="Proteomes" id="UP000078419"/>
    </source>
</evidence>
<dbReference type="SUPFAM" id="SSF161093">
    <property type="entry name" value="MgtE membrane domain-like"/>
    <property type="match status" value="1"/>
</dbReference>
<dbReference type="SMART" id="SM00924">
    <property type="entry name" value="MgtE_N"/>
    <property type="match status" value="1"/>
</dbReference>
<dbReference type="SUPFAM" id="SSF158791">
    <property type="entry name" value="MgtE N-terminal domain-like"/>
    <property type="match status" value="1"/>
</dbReference>
<reference evidence="11 13" key="1">
    <citation type="submission" date="2014-09" db="EMBL/GenBank/DDBJ databases">
        <authorList>
            <person name="Loux Valentin"/>
            <person name="Dugat Thibaut"/>
        </authorList>
    </citation>
    <scope>NUCLEOTIDE SEQUENCE [LARGE SCALE GENOMIC DNA]</scope>
    <source>
        <strain evidence="11 13">BOV-10_179</strain>
    </source>
</reference>
<keyword evidence="5 9" id="KW-0460">Magnesium</keyword>
<feature type="domain" description="CBS" evidence="10">
    <location>
        <begin position="204"/>
        <end position="260"/>
    </location>
</feature>
<dbReference type="RefSeq" id="WP_060757931.1">
    <property type="nucleotide sequence ID" value="NZ_CCXQ01000133.1"/>
</dbReference>
<dbReference type="EMBL" id="CCXQ01000133">
    <property type="protein sequence ID" value="CEH11199.1"/>
    <property type="molecule type" value="Genomic_DNA"/>
</dbReference>
<evidence type="ECO:0000256" key="5">
    <source>
        <dbReference type="ARBA" id="ARBA00022842"/>
    </source>
</evidence>
<accession>A0A098GJK1</accession>
<comment type="similarity">
    <text evidence="2 9">Belongs to the SLC41A transporter family.</text>
</comment>
<dbReference type="InterPro" id="IPR038076">
    <property type="entry name" value="MgtE_N_sf"/>
</dbReference>
<feature type="transmembrane region" description="Helical" evidence="9">
    <location>
        <begin position="359"/>
        <end position="382"/>
    </location>
</feature>
<evidence type="ECO:0000313" key="13">
    <source>
        <dbReference type="Proteomes" id="UP000055047"/>
    </source>
</evidence>
<feature type="transmembrane region" description="Helical" evidence="9">
    <location>
        <begin position="287"/>
        <end position="306"/>
    </location>
</feature>
<proteinExistence type="inferred from homology"/>
<evidence type="ECO:0000259" key="10">
    <source>
        <dbReference type="PROSITE" id="PS51371"/>
    </source>
</evidence>
<keyword evidence="3 9" id="KW-0813">Transport</keyword>
<keyword evidence="9" id="KW-0479">Metal-binding</keyword>
<dbReference type="SMART" id="SM00116">
    <property type="entry name" value="CBS"/>
    <property type="match status" value="2"/>
</dbReference>
<evidence type="ECO:0000256" key="6">
    <source>
        <dbReference type="ARBA" id="ARBA00022989"/>
    </source>
</evidence>
<dbReference type="InterPro" id="IPR006667">
    <property type="entry name" value="SLC41_membr_dom"/>
</dbReference>
<evidence type="ECO:0000256" key="1">
    <source>
        <dbReference type="ARBA" id="ARBA00004141"/>
    </source>
</evidence>
<feature type="transmembrane region" description="Helical" evidence="9">
    <location>
        <begin position="424"/>
        <end position="447"/>
    </location>
</feature>
<dbReference type="SUPFAM" id="SSF54631">
    <property type="entry name" value="CBS-domain pair"/>
    <property type="match status" value="1"/>
</dbReference>
<keyword evidence="7 9" id="KW-0472">Membrane</keyword>
<dbReference type="CDD" id="cd04606">
    <property type="entry name" value="CBS_pair_Mg_transporter"/>
    <property type="match status" value="1"/>
</dbReference>
<evidence type="ECO:0000256" key="9">
    <source>
        <dbReference type="RuleBase" id="RU362011"/>
    </source>
</evidence>
<evidence type="ECO:0000256" key="8">
    <source>
        <dbReference type="PROSITE-ProRule" id="PRU00703"/>
    </source>
</evidence>
<comment type="function">
    <text evidence="9">Acts as a magnesium transporter.</text>
</comment>
<sequence>MSYHLLDKKTSDFLIDAIEEERAGDIREILDDVDGVQLASFLLTSTINQRKGLLKYVGDELISDTLVHLVPGLRQEAVSTLGVSKVAALIATLDSEDIVVVVEDLSKEYQEDILRLLPEEKRLLISELLSYPEKSAGRLMHKDITVVPAHWSIQQLTTYLCDNAKQNRKLHEIFVVNPKLQPIGILSLDDVITSNKSCLVQQLMDEDIKVIRPSAKQEEVSEMFRQYSLLSAPVVDKEGRIMGSILVYDIINVVHEEAEEDALHLGMVSDSDISAPLMKTVFRRMPWLLVNLLTSTASSLVIGWFSDTIKSFVALSVIMPMIASMSGNSGLQALAVTVRALATKQLTYRNSKRLLLKELCVGLVNGIIIAAIASVAVVIRFRDVSIEVLFAISMIITFSIATLSGAAVPMLLNFFRADPAISSSIIVCAASDIMSFLFFLGLATLFLM</sequence>
<dbReference type="Proteomes" id="UP000055047">
    <property type="component" value="Unassembled WGS sequence"/>
</dbReference>
<dbReference type="NCBIfam" id="TIGR00400">
    <property type="entry name" value="mgtE"/>
    <property type="match status" value="1"/>
</dbReference>
<dbReference type="GO" id="GO:0046872">
    <property type="term" value="F:metal ion binding"/>
    <property type="evidence" value="ECO:0007669"/>
    <property type="project" value="UniProtKB-KW"/>
</dbReference>
<evidence type="ECO:0000256" key="2">
    <source>
        <dbReference type="ARBA" id="ARBA00009749"/>
    </source>
</evidence>
<dbReference type="InterPro" id="IPR046342">
    <property type="entry name" value="CBS_dom_sf"/>
</dbReference>
<dbReference type="InterPro" id="IPR006668">
    <property type="entry name" value="Mg_transptr_MgtE_intracell_dom"/>
</dbReference>
<dbReference type="EMBL" id="FLLR01000022">
    <property type="protein sequence ID" value="SBO14330.1"/>
    <property type="molecule type" value="Genomic_DNA"/>
</dbReference>
<dbReference type="Pfam" id="PF00571">
    <property type="entry name" value="CBS"/>
    <property type="match status" value="2"/>
</dbReference>
<comment type="subcellular location">
    <subcellularLocation>
        <location evidence="9">Cell membrane</location>
        <topology evidence="9">Multi-pass membrane protein</topology>
    </subcellularLocation>
    <subcellularLocation>
        <location evidence="1">Membrane</location>
        <topology evidence="1">Multi-pass membrane protein</topology>
    </subcellularLocation>
</comment>
<dbReference type="PANTHER" id="PTHR43773">
    <property type="entry name" value="MAGNESIUM TRANSPORTER MGTE"/>
    <property type="match status" value="1"/>
</dbReference>
<dbReference type="GO" id="GO:0005886">
    <property type="term" value="C:plasma membrane"/>
    <property type="evidence" value="ECO:0007669"/>
    <property type="project" value="UniProtKB-SubCell"/>
</dbReference>
<dbReference type="PANTHER" id="PTHR43773:SF1">
    <property type="entry name" value="MAGNESIUM TRANSPORTER MGTE"/>
    <property type="match status" value="1"/>
</dbReference>
<comment type="subunit">
    <text evidence="9">Homodimer.</text>
</comment>
<evidence type="ECO:0000256" key="4">
    <source>
        <dbReference type="ARBA" id="ARBA00022692"/>
    </source>
</evidence>
<name>A0A098GJK1_ANAPH</name>